<proteinExistence type="predicted"/>
<feature type="region of interest" description="Disordered" evidence="1">
    <location>
        <begin position="203"/>
        <end position="241"/>
    </location>
</feature>
<feature type="compositionally biased region" description="Acidic residues" evidence="1">
    <location>
        <begin position="211"/>
        <end position="224"/>
    </location>
</feature>
<keyword evidence="4" id="KW-1185">Reference proteome</keyword>
<accession>A0A7J7K7L9</accession>
<dbReference type="PROSITE" id="PS50104">
    <property type="entry name" value="TIR"/>
    <property type="match status" value="1"/>
</dbReference>
<sequence>MRMSRRHGKHKTGHKKKGMSHRRNKTSHKKSHSKHKHGHKKNRAAHKTLEMKRTSSNPNSKADVKKKRSSMEGGRSYTVRRRQVKVIRKNRRKNNKRKTEEASFNLEGTETSRDNDKKNADKYSENEKSQEVIILIFLSYDLTVGRKSYRGKPGRRMDHYHMRRRFLHAGVAGGALGADMYEFDDDMEENPFLEDEYYDDEDFEEAHGAEETEESESEGSDSEDNVSQVPEDQGILDEPPPLESDDHYHVFFYHSSAAEDQDQIEHYVSIIENSPNDLKVLTSEKDFKADLNATQNLMLAMGLSRRTVLHCTQEFMESDYANYESAVQHVMPEEERRQKVILLVGPDIELPASLQRYHKILSLTDADCFERLTHILLACKFHISTTYIK</sequence>
<feature type="region of interest" description="Disordered" evidence="1">
    <location>
        <begin position="1"/>
        <end position="125"/>
    </location>
</feature>
<feature type="compositionally biased region" description="Basic and acidic residues" evidence="1">
    <location>
        <begin position="110"/>
        <end position="125"/>
    </location>
</feature>
<evidence type="ECO:0000313" key="3">
    <source>
        <dbReference type="EMBL" id="KAF6033944.1"/>
    </source>
</evidence>
<evidence type="ECO:0000256" key="1">
    <source>
        <dbReference type="SAM" id="MobiDB-lite"/>
    </source>
</evidence>
<name>A0A7J7K7L9_BUGNE</name>
<gene>
    <name evidence="3" type="ORF">EB796_007747</name>
</gene>
<evidence type="ECO:0000259" key="2">
    <source>
        <dbReference type="PROSITE" id="PS50104"/>
    </source>
</evidence>
<feature type="compositionally biased region" description="Basic residues" evidence="1">
    <location>
        <begin position="1"/>
        <end position="46"/>
    </location>
</feature>
<dbReference type="InterPro" id="IPR000157">
    <property type="entry name" value="TIR_dom"/>
</dbReference>
<feature type="domain" description="TIR" evidence="2">
    <location>
        <begin position="246"/>
        <end position="383"/>
    </location>
</feature>
<comment type="caution">
    <text evidence="3">The sequence shown here is derived from an EMBL/GenBank/DDBJ whole genome shotgun (WGS) entry which is preliminary data.</text>
</comment>
<dbReference type="EMBL" id="VXIV02001197">
    <property type="protein sequence ID" value="KAF6033944.1"/>
    <property type="molecule type" value="Genomic_DNA"/>
</dbReference>
<dbReference type="InterPro" id="IPR035897">
    <property type="entry name" value="Toll_tir_struct_dom_sf"/>
</dbReference>
<organism evidence="3 4">
    <name type="scientific">Bugula neritina</name>
    <name type="common">Brown bryozoan</name>
    <name type="synonym">Sertularia neritina</name>
    <dbReference type="NCBI Taxonomy" id="10212"/>
    <lineage>
        <taxon>Eukaryota</taxon>
        <taxon>Metazoa</taxon>
        <taxon>Spiralia</taxon>
        <taxon>Lophotrochozoa</taxon>
        <taxon>Bryozoa</taxon>
        <taxon>Gymnolaemata</taxon>
        <taxon>Cheilostomatida</taxon>
        <taxon>Flustrina</taxon>
        <taxon>Buguloidea</taxon>
        <taxon>Bugulidae</taxon>
        <taxon>Bugula</taxon>
    </lineage>
</organism>
<dbReference type="Gene3D" id="3.40.50.10140">
    <property type="entry name" value="Toll/interleukin-1 receptor homology (TIR) domain"/>
    <property type="match status" value="1"/>
</dbReference>
<dbReference type="AlphaFoldDB" id="A0A7J7K7L9"/>
<reference evidence="3" key="1">
    <citation type="submission" date="2020-06" db="EMBL/GenBank/DDBJ databases">
        <title>Draft genome of Bugula neritina, a colonial animal packing powerful symbionts and potential medicines.</title>
        <authorList>
            <person name="Rayko M."/>
        </authorList>
    </citation>
    <scope>NUCLEOTIDE SEQUENCE [LARGE SCALE GENOMIC DNA]</scope>
    <source>
        <strain evidence="3">Kwan_BN1</strain>
    </source>
</reference>
<dbReference type="Proteomes" id="UP000593567">
    <property type="component" value="Unassembled WGS sequence"/>
</dbReference>
<dbReference type="GO" id="GO:0007165">
    <property type="term" value="P:signal transduction"/>
    <property type="evidence" value="ECO:0007669"/>
    <property type="project" value="InterPro"/>
</dbReference>
<evidence type="ECO:0000313" key="4">
    <source>
        <dbReference type="Proteomes" id="UP000593567"/>
    </source>
</evidence>
<protein>
    <recommendedName>
        <fullName evidence="2">TIR domain-containing protein</fullName>
    </recommendedName>
</protein>
<dbReference type="SUPFAM" id="SSF52200">
    <property type="entry name" value="Toll/Interleukin receptor TIR domain"/>
    <property type="match status" value="1"/>
</dbReference>
<feature type="compositionally biased region" description="Basic residues" evidence="1">
    <location>
        <begin position="78"/>
        <end position="96"/>
    </location>
</feature>